<evidence type="ECO:0000259" key="2">
    <source>
        <dbReference type="Pfam" id="PF14397"/>
    </source>
</evidence>
<keyword evidence="4" id="KW-1185">Reference proteome</keyword>
<dbReference type="RefSeq" id="WP_100388878.1">
    <property type="nucleotide sequence ID" value="NZ_BMZU01000001.1"/>
</dbReference>
<dbReference type="EMBL" id="PGFH01000001">
    <property type="protein sequence ID" value="PJJ82268.1"/>
    <property type="molecule type" value="Genomic_DNA"/>
</dbReference>
<evidence type="ECO:0000313" key="3">
    <source>
        <dbReference type="EMBL" id="PJJ82268.1"/>
    </source>
</evidence>
<name>A0A2M9D9J3_9MICO</name>
<dbReference type="AlphaFoldDB" id="A0A2M9D9J3"/>
<protein>
    <submittedName>
        <fullName evidence="3">Putative polysaccharide biosynthesis protein</fullName>
    </submittedName>
</protein>
<organism evidence="3 4">
    <name type="scientific">Salinibacterium amurskyense</name>
    <dbReference type="NCBI Taxonomy" id="205941"/>
    <lineage>
        <taxon>Bacteria</taxon>
        <taxon>Bacillati</taxon>
        <taxon>Actinomycetota</taxon>
        <taxon>Actinomycetes</taxon>
        <taxon>Micrococcales</taxon>
        <taxon>Microbacteriaceae</taxon>
        <taxon>Salinibacterium</taxon>
    </lineage>
</organism>
<keyword evidence="1" id="KW-0472">Membrane</keyword>
<accession>A0A2M9D9J3</accession>
<reference evidence="3 4" key="1">
    <citation type="submission" date="2017-11" db="EMBL/GenBank/DDBJ databases">
        <title>Genomic Encyclopedia of Archaeal and Bacterial Type Strains, Phase II (KMG-II): From Individual Species to Whole Genera.</title>
        <authorList>
            <person name="Goeker M."/>
        </authorList>
    </citation>
    <scope>NUCLEOTIDE SEQUENCE [LARGE SCALE GENOMIC DNA]</scope>
    <source>
        <strain evidence="3 4">DSM 16400</strain>
    </source>
</reference>
<dbReference type="OrthoDB" id="2077809at2"/>
<dbReference type="Pfam" id="PF14397">
    <property type="entry name" value="ATPgrasp_ST"/>
    <property type="match status" value="1"/>
</dbReference>
<feature type="transmembrane region" description="Helical" evidence="1">
    <location>
        <begin position="34"/>
        <end position="53"/>
    </location>
</feature>
<evidence type="ECO:0000256" key="1">
    <source>
        <dbReference type="SAM" id="Phobius"/>
    </source>
</evidence>
<dbReference type="InterPro" id="IPR039523">
    <property type="entry name" value="RimK-rel_E_lig_ATP-grasp"/>
</dbReference>
<keyword evidence="1" id="KW-1133">Transmembrane helix</keyword>
<dbReference type="Proteomes" id="UP000231742">
    <property type="component" value="Unassembled WGS sequence"/>
</dbReference>
<sequence>MKRIRHYVSRLVSLDVKNMLAVARAISSRSRTPVFFILIDMVWCSLVYQAGYLDYEEFEFNVLSRAERRTWITSGNANSIVVKYNQRDFRERFYDKPTFNRTFDKWLGRAWLDLRTASEIEFVEFVKNHDPIMVKVVDSMSGAGIEKHSGDDLKDAHALYRELMDKRQFLVEAFIEQHEGMSALCPTSVNSLRMITFFDGTEVHIMEAVLRMGNGADVDNYGRGGMYTVLDEKTGIAPYGAFDKYANTFTEHPQTGTPIVGFQVPLYDEVLATLDTVGRVIPEIPYVGWDVAISPTGPAIIEGNYNTGVFQMKPSLTGIKTGLLPKFREVIDF</sequence>
<keyword evidence="1" id="KW-0812">Transmembrane</keyword>
<feature type="domain" description="Alpha-L-glutamate ligase-related protein ATP-grasp" evidence="2">
    <location>
        <begin position="164"/>
        <end position="312"/>
    </location>
</feature>
<dbReference type="SUPFAM" id="SSF56059">
    <property type="entry name" value="Glutathione synthetase ATP-binding domain-like"/>
    <property type="match status" value="1"/>
</dbReference>
<comment type="caution">
    <text evidence="3">The sequence shown here is derived from an EMBL/GenBank/DDBJ whole genome shotgun (WGS) entry which is preliminary data.</text>
</comment>
<proteinExistence type="predicted"/>
<evidence type="ECO:0000313" key="4">
    <source>
        <dbReference type="Proteomes" id="UP000231742"/>
    </source>
</evidence>
<gene>
    <name evidence="3" type="ORF">CLV85_1463</name>
</gene>